<evidence type="ECO:0000313" key="1">
    <source>
        <dbReference type="EMBL" id="GHD13020.1"/>
    </source>
</evidence>
<accession>A0A8J3DUB0</accession>
<dbReference type="InterPro" id="IPR021831">
    <property type="entry name" value="ParD-like"/>
</dbReference>
<keyword evidence="2" id="KW-1185">Reference proteome</keyword>
<dbReference type="AlphaFoldDB" id="A0A8J3DUB0"/>
<comment type="caution">
    <text evidence="1">The sequence shown here is derived from an EMBL/GenBank/DDBJ whole genome shotgun (WGS) entry which is preliminary data.</text>
</comment>
<dbReference type="Pfam" id="PF11903">
    <property type="entry name" value="ParD_like"/>
    <property type="match status" value="1"/>
</dbReference>
<organism evidence="1 2">
    <name type="scientific">Tianweitania populi</name>
    <dbReference type="NCBI Taxonomy" id="1607949"/>
    <lineage>
        <taxon>Bacteria</taxon>
        <taxon>Pseudomonadati</taxon>
        <taxon>Pseudomonadota</taxon>
        <taxon>Alphaproteobacteria</taxon>
        <taxon>Hyphomicrobiales</taxon>
        <taxon>Phyllobacteriaceae</taxon>
        <taxon>Tianweitania</taxon>
    </lineage>
</organism>
<evidence type="ECO:0000313" key="2">
    <source>
        <dbReference type="Proteomes" id="UP000630142"/>
    </source>
</evidence>
<proteinExistence type="predicted"/>
<dbReference type="EMBL" id="BMZQ01000001">
    <property type="protein sequence ID" value="GHD13020.1"/>
    <property type="molecule type" value="Genomic_DNA"/>
</dbReference>
<evidence type="ECO:0008006" key="3">
    <source>
        <dbReference type="Google" id="ProtNLM"/>
    </source>
</evidence>
<sequence length="74" mass="8063">MDEAMGIVNIDDELHEQLRRVSKVSCRSINAQAAYWIRVGMLCETNPTLPFTEIMARELSSAGVTAPAPAALDS</sequence>
<gene>
    <name evidence="1" type="ORF">GCM10016234_18070</name>
</gene>
<dbReference type="Proteomes" id="UP000630142">
    <property type="component" value="Unassembled WGS sequence"/>
</dbReference>
<reference evidence="1" key="2">
    <citation type="submission" date="2020-09" db="EMBL/GenBank/DDBJ databases">
        <authorList>
            <person name="Sun Q."/>
            <person name="Kim S."/>
        </authorList>
    </citation>
    <scope>NUCLEOTIDE SEQUENCE</scope>
    <source>
        <strain evidence="1">KCTC 42249</strain>
    </source>
</reference>
<protein>
    <recommendedName>
        <fullName evidence="3">ParD-like antitoxin of type II toxin-antitoxin system</fullName>
    </recommendedName>
</protein>
<name>A0A8J3DUB0_9HYPH</name>
<reference evidence="1" key="1">
    <citation type="journal article" date="2014" name="Int. J. Syst. Evol. Microbiol.">
        <title>Complete genome sequence of Corynebacterium casei LMG S-19264T (=DSM 44701T), isolated from a smear-ripened cheese.</title>
        <authorList>
            <consortium name="US DOE Joint Genome Institute (JGI-PGF)"/>
            <person name="Walter F."/>
            <person name="Albersmeier A."/>
            <person name="Kalinowski J."/>
            <person name="Ruckert C."/>
        </authorList>
    </citation>
    <scope>NUCLEOTIDE SEQUENCE</scope>
    <source>
        <strain evidence="1">KCTC 42249</strain>
    </source>
</reference>